<dbReference type="InterPro" id="IPR000189">
    <property type="entry name" value="Transglyc_AS"/>
</dbReference>
<dbReference type="InterPro" id="IPR023346">
    <property type="entry name" value="Lysozyme-like_dom_sf"/>
</dbReference>
<evidence type="ECO:0000256" key="2">
    <source>
        <dbReference type="ARBA" id="ARBA00009387"/>
    </source>
</evidence>
<gene>
    <name evidence="5" type="ORF">SAMN05421828_105126</name>
</gene>
<dbReference type="AlphaFoldDB" id="A0A8G2CKK5"/>
<dbReference type="SUPFAM" id="SSF48435">
    <property type="entry name" value="Bacterial muramidases"/>
    <property type="match status" value="1"/>
</dbReference>
<feature type="domain" description="Transglycosylase SLT" evidence="4">
    <location>
        <begin position="537"/>
        <end position="636"/>
    </location>
</feature>
<dbReference type="GO" id="GO:0004553">
    <property type="term" value="F:hydrolase activity, hydrolyzing O-glycosyl compounds"/>
    <property type="evidence" value="ECO:0007669"/>
    <property type="project" value="InterPro"/>
</dbReference>
<dbReference type="EMBL" id="FTNE01000005">
    <property type="protein sequence ID" value="SIQ49894.1"/>
    <property type="molecule type" value="Genomic_DNA"/>
</dbReference>
<organism evidence="5 6">
    <name type="scientific">Acidiphilium rubrum</name>
    <dbReference type="NCBI Taxonomy" id="526"/>
    <lineage>
        <taxon>Bacteria</taxon>
        <taxon>Pseudomonadati</taxon>
        <taxon>Pseudomonadota</taxon>
        <taxon>Alphaproteobacteria</taxon>
        <taxon>Acetobacterales</taxon>
        <taxon>Acidocellaceae</taxon>
        <taxon>Acidiphilium</taxon>
    </lineage>
</organism>
<dbReference type="PANTHER" id="PTHR37423:SF2">
    <property type="entry name" value="MEMBRANE-BOUND LYTIC MUREIN TRANSGLYCOSYLASE C"/>
    <property type="match status" value="1"/>
</dbReference>
<evidence type="ECO:0000259" key="4">
    <source>
        <dbReference type="Pfam" id="PF01464"/>
    </source>
</evidence>
<dbReference type="GO" id="GO:0016020">
    <property type="term" value="C:membrane"/>
    <property type="evidence" value="ECO:0007669"/>
    <property type="project" value="InterPro"/>
</dbReference>
<dbReference type="CDD" id="cd13401">
    <property type="entry name" value="Slt70-like"/>
    <property type="match status" value="1"/>
</dbReference>
<sequence length="693" mass="72990">MGDTYSQYGGLGKGWERAGSPAKLCRMTRLTMLLALLMTLGAARAPAAGATVAPPAPDPVPDPALVTIMNDVRSNNWDQAQSLAAAQPDRLVAKLVTYFRLLDPGEASEGQIGVFMARNPDWPEQAVLARRWSEALAADPDDTIVRQECGQRLPVTAAANARCAAAFDVSDPRKAAKFARRAWIDGYSDSVDAGTFLAQYAPMLTPQTNWARFQRFALAGNISGARAMLPLLSSGDQATGQAWLALAQGQTGAAGLVAGLTPAQRATPGLFLAQLAAAPDQPSKLALWQSGGIAAELRASGLARALFWIKRQALARDLLQTNDAKDAYAIVAAARPQSAAQKASRDFLAGFIALRFLNDPTLARPWFLALSHDSTAVITRARAFYWLAQTETGGAARADLSDASAYPDTYYGQLASLQLGQSAALLAGRIRAIATPRITVAEEAGFAERELPQAAVILTEMGAPRRARAFLYRMAEVAPALDDRYLDARLAEGLGQLPSAVMIARIAGVAGDMLVGLGWPIPAGLVPADPPAGGAGPSVILSLIRQESSFDPGAMSGSGAEGLMQLMPGTARMIAARSGLGLPAAGLMGDPAANIGLGSAYFATLMSRFGNCLPLAIAAYNAGPRNVETWLAENGDPRLPVGSGGVNMITWIELIPFAETRNYVQRVTEGIVVYRALAGKAARNPVARWLPHS</sequence>
<dbReference type="Proteomes" id="UP000186308">
    <property type="component" value="Unassembled WGS sequence"/>
</dbReference>
<evidence type="ECO:0000313" key="5">
    <source>
        <dbReference type="EMBL" id="SIQ49894.1"/>
    </source>
</evidence>
<comment type="caution">
    <text evidence="5">The sequence shown here is derived from an EMBL/GenBank/DDBJ whole genome shotgun (WGS) entry which is preliminary data.</text>
</comment>
<dbReference type="PROSITE" id="PS00922">
    <property type="entry name" value="TRANSGLYCOSYLASE"/>
    <property type="match status" value="1"/>
</dbReference>
<name>A0A8G2CKK5_ACIRU</name>
<dbReference type="InterPro" id="IPR008939">
    <property type="entry name" value="Lytic_TGlycosylase_superhlx_U"/>
</dbReference>
<comment type="similarity">
    <text evidence="1">Belongs to the transglycosylase Slt family.</text>
</comment>
<dbReference type="SUPFAM" id="SSF53955">
    <property type="entry name" value="Lysozyme-like"/>
    <property type="match status" value="1"/>
</dbReference>
<dbReference type="Gene3D" id="1.10.530.10">
    <property type="match status" value="1"/>
</dbReference>
<proteinExistence type="inferred from homology"/>
<reference evidence="5 6" key="1">
    <citation type="submission" date="2017-01" db="EMBL/GenBank/DDBJ databases">
        <authorList>
            <person name="Varghese N."/>
            <person name="Submissions S."/>
        </authorList>
    </citation>
    <scope>NUCLEOTIDE SEQUENCE [LARGE SCALE GENOMIC DNA]</scope>
    <source>
        <strain evidence="5 6">ATCC 35905</strain>
    </source>
</reference>
<evidence type="ECO:0000313" key="6">
    <source>
        <dbReference type="Proteomes" id="UP000186308"/>
    </source>
</evidence>
<accession>A0A8G2CKK5</accession>
<keyword evidence="3" id="KW-0732">Signal</keyword>
<dbReference type="PANTHER" id="PTHR37423">
    <property type="entry name" value="SOLUBLE LYTIC MUREIN TRANSGLYCOSYLASE-RELATED"/>
    <property type="match status" value="1"/>
</dbReference>
<keyword evidence="6" id="KW-1185">Reference proteome</keyword>
<dbReference type="Pfam" id="PF01464">
    <property type="entry name" value="SLT"/>
    <property type="match status" value="1"/>
</dbReference>
<evidence type="ECO:0000256" key="3">
    <source>
        <dbReference type="ARBA" id="ARBA00022729"/>
    </source>
</evidence>
<protein>
    <submittedName>
        <fullName evidence="5">Soluble lytic murein transglycosylase</fullName>
    </submittedName>
</protein>
<evidence type="ECO:0000256" key="1">
    <source>
        <dbReference type="ARBA" id="ARBA00007734"/>
    </source>
</evidence>
<dbReference type="GO" id="GO:0000270">
    <property type="term" value="P:peptidoglycan metabolic process"/>
    <property type="evidence" value="ECO:0007669"/>
    <property type="project" value="InterPro"/>
</dbReference>
<dbReference type="GO" id="GO:0042597">
    <property type="term" value="C:periplasmic space"/>
    <property type="evidence" value="ECO:0007669"/>
    <property type="project" value="InterPro"/>
</dbReference>
<dbReference type="Gene3D" id="1.25.20.10">
    <property type="entry name" value="Bacterial muramidases"/>
    <property type="match status" value="1"/>
</dbReference>
<dbReference type="GO" id="GO:0008933">
    <property type="term" value="F:peptidoglycan lytic transglycosylase activity"/>
    <property type="evidence" value="ECO:0007669"/>
    <property type="project" value="InterPro"/>
</dbReference>
<dbReference type="InterPro" id="IPR008258">
    <property type="entry name" value="Transglycosylase_SLT_dom_1"/>
</dbReference>
<comment type="similarity">
    <text evidence="2">Belongs to the virb1 family.</text>
</comment>